<evidence type="ECO:0000313" key="1">
    <source>
        <dbReference type="EMBL" id="SBT25411.1"/>
    </source>
</evidence>
<dbReference type="RefSeq" id="WP_067753309.1">
    <property type="nucleotide sequence ID" value="NZ_LT907988.1"/>
</dbReference>
<dbReference type="OrthoDB" id="2646363at2"/>
<reference evidence="2 3" key="2">
    <citation type="submission" date="2017-08" db="EMBL/GenBank/DDBJ databases">
        <authorList>
            <person name="de Groot N.N."/>
        </authorList>
    </citation>
    <scope>NUCLEOTIDE SEQUENCE [LARGE SCALE GENOMIC DNA]</scope>
    <source>
        <strain evidence="2">Orrdi1</strain>
    </source>
</reference>
<proteinExistence type="predicted"/>
<organism evidence="1 3">
    <name type="scientific">Orrella dioscoreae</name>
    <dbReference type="NCBI Taxonomy" id="1851544"/>
    <lineage>
        <taxon>Bacteria</taxon>
        <taxon>Pseudomonadati</taxon>
        <taxon>Pseudomonadota</taxon>
        <taxon>Betaproteobacteria</taxon>
        <taxon>Burkholderiales</taxon>
        <taxon>Alcaligenaceae</taxon>
        <taxon>Orrella</taxon>
    </lineage>
</organism>
<evidence type="ECO:0000313" key="2">
    <source>
        <dbReference type="EMBL" id="SOE48906.1"/>
    </source>
</evidence>
<keyword evidence="3" id="KW-1185">Reference proteome</keyword>
<evidence type="ECO:0008006" key="4">
    <source>
        <dbReference type="Google" id="ProtNLM"/>
    </source>
</evidence>
<dbReference type="AlphaFoldDB" id="A0A1C3K1P3"/>
<dbReference type="KEGG" id="odi:ODI_R1718"/>
<gene>
    <name evidence="1" type="ORF">ODI_01835</name>
    <name evidence="2" type="ORF">ODI_R1718</name>
</gene>
<dbReference type="EMBL" id="LT907988">
    <property type="protein sequence ID" value="SOE48906.1"/>
    <property type="molecule type" value="Genomic_DNA"/>
</dbReference>
<sequence length="174" mass="18781">MLPQTLSELDEIRDRCLKLVQRKALLSAGAAAVPVPGLDVGTDVAILMQLLPQINERFGLSAKQIDALSPDTRKILTASSVSLGTEFLGRVLTPQRVITVLQKLGVKKLAGKSAAKIVPIVGSAVAATVSYVVLRRIGVKHINECYEVVRRTLIAEGHRDVIEVDAVEVPTRTR</sequence>
<dbReference type="STRING" id="1851544.ODI_01835"/>
<dbReference type="EMBL" id="FLRC01000018">
    <property type="protein sequence ID" value="SBT25411.1"/>
    <property type="molecule type" value="Genomic_DNA"/>
</dbReference>
<dbReference type="Proteomes" id="UP000078558">
    <property type="component" value="Chromosome I"/>
</dbReference>
<reference evidence="1 3" key="1">
    <citation type="submission" date="2016-06" db="EMBL/GenBank/DDBJ databases">
        <authorList>
            <person name="Kjaerup R.B."/>
            <person name="Dalgaard T.S."/>
            <person name="Juul-Madsen H.R."/>
        </authorList>
    </citation>
    <scope>NUCLEOTIDE SEQUENCE [LARGE SCALE GENOMIC DNA]</scope>
    <source>
        <strain evidence="1">Orrdi1</strain>
    </source>
</reference>
<accession>A0A1C3K1P3</accession>
<protein>
    <recommendedName>
        <fullName evidence="4">DUF697 domain-containing protein</fullName>
    </recommendedName>
</protein>
<evidence type="ECO:0000313" key="3">
    <source>
        <dbReference type="Proteomes" id="UP000078558"/>
    </source>
</evidence>
<name>A0A1C3K1P3_9BURK</name>